<comment type="caution">
    <text evidence="5">The sequence shown here is derived from an EMBL/GenBank/DDBJ whole genome shotgun (WGS) entry which is preliminary data.</text>
</comment>
<proteinExistence type="predicted"/>
<reference evidence="5 6" key="1">
    <citation type="submission" date="2017-09" db="EMBL/GenBank/DDBJ databases">
        <title>Large-scale bioinformatics analysis of Bacillus genomes uncovers conserved roles of natural products in bacterial physiology.</title>
        <authorList>
            <consortium name="Agbiome Team Llc"/>
            <person name="Bleich R.M."/>
            <person name="Grubbs K.J."/>
            <person name="Santa Maria K.C."/>
            <person name="Allen S.E."/>
            <person name="Farag S."/>
            <person name="Shank E.A."/>
            <person name="Bowers A."/>
        </authorList>
    </citation>
    <scope>NUCLEOTIDE SEQUENCE [LARGE SCALE GENOMIC DNA]</scope>
    <source>
        <strain evidence="5 6">AFS085496</strain>
    </source>
</reference>
<dbReference type="Gene3D" id="1.10.287.950">
    <property type="entry name" value="Methyl-accepting chemotaxis protein"/>
    <property type="match status" value="1"/>
</dbReference>
<accession>A0A9X6WKF5</accession>
<dbReference type="EMBL" id="NUVX01000054">
    <property type="protein sequence ID" value="PFJ33998.1"/>
    <property type="molecule type" value="Genomic_DNA"/>
</dbReference>
<evidence type="ECO:0000256" key="3">
    <source>
        <dbReference type="SAM" id="Phobius"/>
    </source>
</evidence>
<dbReference type="SUPFAM" id="SSF58104">
    <property type="entry name" value="Methyl-accepting chemotaxis protein (MCP) signaling domain"/>
    <property type="match status" value="1"/>
</dbReference>
<gene>
    <name evidence="5" type="ORF">COJ15_26885</name>
</gene>
<dbReference type="SMART" id="SM00283">
    <property type="entry name" value="MA"/>
    <property type="match status" value="1"/>
</dbReference>
<dbReference type="Pfam" id="PF00015">
    <property type="entry name" value="MCPsignal"/>
    <property type="match status" value="1"/>
</dbReference>
<dbReference type="PANTHER" id="PTHR32089:SF112">
    <property type="entry name" value="LYSOZYME-LIKE PROTEIN-RELATED"/>
    <property type="match status" value="1"/>
</dbReference>
<evidence type="ECO:0000256" key="1">
    <source>
        <dbReference type="ARBA" id="ARBA00023224"/>
    </source>
</evidence>
<evidence type="ECO:0000313" key="5">
    <source>
        <dbReference type="EMBL" id="PFJ33998.1"/>
    </source>
</evidence>
<feature type="transmembrane region" description="Helical" evidence="3">
    <location>
        <begin position="44"/>
        <end position="65"/>
    </location>
</feature>
<evidence type="ECO:0000313" key="6">
    <source>
        <dbReference type="Proteomes" id="UP000224003"/>
    </source>
</evidence>
<dbReference type="AlphaFoldDB" id="A0A9X6WKF5"/>
<feature type="transmembrane region" description="Helical" evidence="3">
    <location>
        <begin position="12"/>
        <end position="32"/>
    </location>
</feature>
<protein>
    <recommendedName>
        <fullName evidence="4">Methyl-accepting transducer domain-containing protein</fullName>
    </recommendedName>
</protein>
<dbReference type="PROSITE" id="PS50111">
    <property type="entry name" value="CHEMOTAXIS_TRANSDUC_2"/>
    <property type="match status" value="1"/>
</dbReference>
<dbReference type="GO" id="GO:0007165">
    <property type="term" value="P:signal transduction"/>
    <property type="evidence" value="ECO:0007669"/>
    <property type="project" value="UniProtKB-KW"/>
</dbReference>
<organism evidence="5 6">
    <name type="scientific">Bacillus thuringiensis</name>
    <dbReference type="NCBI Taxonomy" id="1428"/>
    <lineage>
        <taxon>Bacteria</taxon>
        <taxon>Bacillati</taxon>
        <taxon>Bacillota</taxon>
        <taxon>Bacilli</taxon>
        <taxon>Bacillales</taxon>
        <taxon>Bacillaceae</taxon>
        <taxon>Bacillus</taxon>
        <taxon>Bacillus cereus group</taxon>
    </lineage>
</organism>
<sequence>MKRLNLKNKLIYISFYLTVSYVFIFSLLFNFFNFKEKPDATIGLGFILLLFVNILFVLFINDLVIKDIDKLKEKLHKVGKGKMNEVFDTKRKDEIGEIFSEVEKIMKNHLEMIEKVKNNSDTIDESSKNVKLLIIENKDIIEQLSKNIDVVRIGTNDQIRGIEEIEVSIEEMVMGINRINTTVVEVSNNAGQSVNEALKGNNALEKVVIQMDDIRKNSEKSMTTITVLGDQIKEIQKIVDVIRSISSRTNLLALNATIEAERAGENGEGFIVVAEEIKDLAVKSTESTVQIEKIARNIMERKEKAIEIIEKSGKEIRQGINVVNEASQAFHRILASTNDIGNQLNELSSSSEQLSSNTHQIVQSIEKTSSISKGFAKNTSRLESFVEQQGKTVENLLNSIDSLDENNEEIGEFLEKLNK</sequence>
<keyword evidence="1 2" id="KW-0807">Transducer</keyword>
<dbReference type="InterPro" id="IPR004089">
    <property type="entry name" value="MCPsignal_dom"/>
</dbReference>
<dbReference type="Proteomes" id="UP000224003">
    <property type="component" value="Unassembled WGS sequence"/>
</dbReference>
<keyword evidence="3" id="KW-0812">Transmembrane</keyword>
<dbReference type="Gene3D" id="6.10.340.10">
    <property type="match status" value="1"/>
</dbReference>
<feature type="domain" description="Methyl-accepting transducer" evidence="4">
    <location>
        <begin position="142"/>
        <end position="369"/>
    </location>
</feature>
<dbReference type="PANTHER" id="PTHR32089">
    <property type="entry name" value="METHYL-ACCEPTING CHEMOTAXIS PROTEIN MCPB"/>
    <property type="match status" value="1"/>
</dbReference>
<dbReference type="RefSeq" id="WP_098517220.1">
    <property type="nucleotide sequence ID" value="NZ_NUVX01000054.1"/>
</dbReference>
<dbReference type="GO" id="GO:0016020">
    <property type="term" value="C:membrane"/>
    <property type="evidence" value="ECO:0007669"/>
    <property type="project" value="InterPro"/>
</dbReference>
<name>A0A9X6WKF5_BACTU</name>
<keyword evidence="3" id="KW-1133">Transmembrane helix</keyword>
<keyword evidence="3" id="KW-0472">Membrane</keyword>
<evidence type="ECO:0000256" key="2">
    <source>
        <dbReference type="PROSITE-ProRule" id="PRU00284"/>
    </source>
</evidence>
<evidence type="ECO:0000259" key="4">
    <source>
        <dbReference type="PROSITE" id="PS50111"/>
    </source>
</evidence>